<dbReference type="PANTHER" id="PTHR33408">
    <property type="entry name" value="TRANSPOSASE"/>
    <property type="match status" value="1"/>
</dbReference>
<protein>
    <submittedName>
        <fullName evidence="3">Transposase</fullName>
    </submittedName>
</protein>
<feature type="non-terminal residue" evidence="3">
    <location>
        <position position="106"/>
    </location>
</feature>
<reference evidence="3" key="1">
    <citation type="submission" date="2023-03" db="EMBL/GenBank/DDBJ databases">
        <title>DFI Biobank Strains.</title>
        <authorList>
            <person name="Mostad J."/>
            <person name="Paddock L."/>
            <person name="Medina S."/>
            <person name="Waligurski E."/>
            <person name="Barat B."/>
            <person name="Smith R."/>
            <person name="Burgo V."/>
            <person name="Metcalfe C."/>
            <person name="Woodson C."/>
            <person name="Sundararajan A."/>
            <person name="Ramaswamy R."/>
            <person name="Lin H."/>
            <person name="Pamer E.G."/>
        </authorList>
    </citation>
    <scope>NUCLEOTIDE SEQUENCE</scope>
    <source>
        <strain evidence="3">DFI.9.5</strain>
    </source>
</reference>
<comment type="caution">
    <text evidence="3">The sequence shown here is derived from an EMBL/GenBank/DDBJ whole genome shotgun (WGS) entry which is preliminary data.</text>
</comment>
<dbReference type="AlphaFoldDB" id="A0AAW6M6Q2"/>
<dbReference type="Proteomes" id="UP001221924">
    <property type="component" value="Unassembled WGS sequence"/>
</dbReference>
<dbReference type="PANTHER" id="PTHR33408:SF2">
    <property type="entry name" value="TRANSPOSASE DDE DOMAIN-CONTAINING PROTEIN"/>
    <property type="match status" value="1"/>
</dbReference>
<proteinExistence type="predicted"/>
<feature type="domain" description="Transposase InsH N-terminal" evidence="1">
    <location>
        <begin position="20"/>
        <end position="105"/>
    </location>
</feature>
<dbReference type="InterPro" id="IPR008490">
    <property type="entry name" value="Transposase_InsH_N"/>
</dbReference>
<evidence type="ECO:0000313" key="4">
    <source>
        <dbReference type="Proteomes" id="UP001221924"/>
    </source>
</evidence>
<dbReference type="RefSeq" id="WP_275202672.1">
    <property type="nucleotide sequence ID" value="NZ_JARFID010000007.1"/>
</dbReference>
<name>A0AAW6M6Q2_9BACE</name>
<sequence>MAKLHFRPYIPNQTVLFPQRIDENIAADDPVRIVNAVVDNLNLDNFKKLYKEAGRSAYHPKMMLKVIIYAYMNNIYSCRKIEKLLLRDIHYIWLAGHEHPDFITIN</sequence>
<evidence type="ECO:0000313" key="2">
    <source>
        <dbReference type="EMBL" id="MDE8694333.1"/>
    </source>
</evidence>
<organism evidence="3 4">
    <name type="scientific">Bacteroides cellulosilyticus</name>
    <dbReference type="NCBI Taxonomy" id="246787"/>
    <lineage>
        <taxon>Bacteria</taxon>
        <taxon>Pseudomonadati</taxon>
        <taxon>Bacteroidota</taxon>
        <taxon>Bacteroidia</taxon>
        <taxon>Bacteroidales</taxon>
        <taxon>Bacteroidaceae</taxon>
        <taxon>Bacteroides</taxon>
    </lineage>
</organism>
<evidence type="ECO:0000313" key="3">
    <source>
        <dbReference type="EMBL" id="MDE8695364.1"/>
    </source>
</evidence>
<accession>A0AAW6M6Q2</accession>
<dbReference type="EMBL" id="JARFID010000007">
    <property type="protein sequence ID" value="MDE8694333.1"/>
    <property type="molecule type" value="Genomic_DNA"/>
</dbReference>
<gene>
    <name evidence="2" type="ORF">PZH42_09460</name>
    <name evidence="3" type="ORF">PZH42_14730</name>
</gene>
<evidence type="ECO:0000259" key="1">
    <source>
        <dbReference type="Pfam" id="PF05598"/>
    </source>
</evidence>
<dbReference type="EMBL" id="JARFID010000014">
    <property type="protein sequence ID" value="MDE8695364.1"/>
    <property type="molecule type" value="Genomic_DNA"/>
</dbReference>
<dbReference type="Pfam" id="PF05598">
    <property type="entry name" value="DUF772"/>
    <property type="match status" value="1"/>
</dbReference>